<evidence type="ECO:0000256" key="1">
    <source>
        <dbReference type="SAM" id="Coils"/>
    </source>
</evidence>
<keyword evidence="5" id="KW-1185">Reference proteome</keyword>
<dbReference type="AlphaFoldDB" id="A0AAD3D3W1"/>
<dbReference type="EMBL" id="BLLK01000058">
    <property type="protein sequence ID" value="GFH57293.1"/>
    <property type="molecule type" value="Genomic_DNA"/>
</dbReference>
<organism evidence="4 5">
    <name type="scientific">Chaetoceros tenuissimus</name>
    <dbReference type="NCBI Taxonomy" id="426638"/>
    <lineage>
        <taxon>Eukaryota</taxon>
        <taxon>Sar</taxon>
        <taxon>Stramenopiles</taxon>
        <taxon>Ochrophyta</taxon>
        <taxon>Bacillariophyta</taxon>
        <taxon>Coscinodiscophyceae</taxon>
        <taxon>Chaetocerotophycidae</taxon>
        <taxon>Chaetocerotales</taxon>
        <taxon>Chaetocerotaceae</taxon>
        <taxon>Chaetoceros</taxon>
    </lineage>
</organism>
<keyword evidence="1" id="KW-0175">Coiled coil</keyword>
<proteinExistence type="predicted"/>
<evidence type="ECO:0000313" key="5">
    <source>
        <dbReference type="Proteomes" id="UP001054902"/>
    </source>
</evidence>
<accession>A0AAD3D3W1</accession>
<keyword evidence="3" id="KW-0812">Transmembrane</keyword>
<dbReference type="InterPro" id="IPR029000">
    <property type="entry name" value="Cyclophilin-like_dom_sf"/>
</dbReference>
<dbReference type="SUPFAM" id="SSF50891">
    <property type="entry name" value="Cyclophilin-like"/>
    <property type="match status" value="1"/>
</dbReference>
<reference evidence="4 5" key="1">
    <citation type="journal article" date="2021" name="Sci. Rep.">
        <title>The genome of the diatom Chaetoceros tenuissimus carries an ancient integrated fragment of an extant virus.</title>
        <authorList>
            <person name="Hongo Y."/>
            <person name="Kimura K."/>
            <person name="Takaki Y."/>
            <person name="Yoshida Y."/>
            <person name="Baba S."/>
            <person name="Kobayashi G."/>
            <person name="Nagasaki K."/>
            <person name="Hano T."/>
            <person name="Tomaru Y."/>
        </authorList>
    </citation>
    <scope>NUCLEOTIDE SEQUENCE [LARGE SCALE GENOMIC DNA]</scope>
    <source>
        <strain evidence="4 5">NIES-3715</strain>
    </source>
</reference>
<evidence type="ECO:0000256" key="2">
    <source>
        <dbReference type="SAM" id="MobiDB-lite"/>
    </source>
</evidence>
<keyword evidence="3" id="KW-0472">Membrane</keyword>
<protein>
    <submittedName>
        <fullName evidence="4">Uncharacterized protein</fullName>
    </submittedName>
</protein>
<comment type="caution">
    <text evidence="4">The sequence shown here is derived from an EMBL/GenBank/DDBJ whole genome shotgun (WGS) entry which is preliminary data.</text>
</comment>
<keyword evidence="3" id="KW-1133">Transmembrane helix</keyword>
<sequence>MKGREFQRLHNNFNALINKSLPQIEEDDSDEGIHRIKARPSAPVHQEFNMIAVSKKNSDKSINTNRDEEPAPFLEPKPIILHGNDWCRKKIDKNHGIPFTFLADESISTAPSIRRRARTISTDIGSVSTLQTNTSYMINQNSKNKTDFDPSSKSPLSKKASTRLIPHGADDNEKGNLKMKIPYTNLDLSTHSMNFALFDENDKTTIFSMRNVCLKLAVALFICFTIAVFSLKKIVSGHTLTEAVQLLDNNVISSASELLHLSQQLEEYTKLVEDLKVEVNEMYDRNEDLMERTTFTVSNTKGQVYKNDQSKLVVKYNDMIKANEMMERHLFQTLISIQIESYRKLIEKYGMGPYLVKIDLDHPSLSDEDDQYLTIDLFTSEQTPHTKYTFLEQIHHGLWSGQEFNVNSPAALVAMPFTDDSFMEAGLSELGIIENDLTIPHEQWTVCYKKKGTIFFISKANNQNEEDVCFGRVKRGKDILQSLFRLPVKSQYYDLDEPITISTASILNGQPDESDIVPNLQNKRFHHIQLNNHNFSLEKQRENNLSV</sequence>
<feature type="transmembrane region" description="Helical" evidence="3">
    <location>
        <begin position="212"/>
        <end position="231"/>
    </location>
</feature>
<evidence type="ECO:0000256" key="3">
    <source>
        <dbReference type="SAM" id="Phobius"/>
    </source>
</evidence>
<name>A0AAD3D3W1_9STRA</name>
<evidence type="ECO:0000313" key="4">
    <source>
        <dbReference type="EMBL" id="GFH57293.1"/>
    </source>
</evidence>
<dbReference type="Proteomes" id="UP001054902">
    <property type="component" value="Unassembled WGS sequence"/>
</dbReference>
<feature type="coiled-coil region" evidence="1">
    <location>
        <begin position="258"/>
        <end position="292"/>
    </location>
</feature>
<feature type="region of interest" description="Disordered" evidence="2">
    <location>
        <begin position="140"/>
        <end position="171"/>
    </location>
</feature>
<gene>
    <name evidence="4" type="ORF">CTEN210_13769</name>
</gene>